<proteinExistence type="inferred from homology"/>
<dbReference type="PANTHER" id="PTHR21381:SF3">
    <property type="entry name" value="SGC REGION PROTEIN SGCQ-RELATED"/>
    <property type="match status" value="1"/>
</dbReference>
<comment type="similarity">
    <text evidence="1">Belongs to the BtpA family.</text>
</comment>
<organism evidence="2 3">
    <name type="scientific">Macrostomum lignano</name>
    <dbReference type="NCBI Taxonomy" id="282301"/>
    <lineage>
        <taxon>Eukaryota</taxon>
        <taxon>Metazoa</taxon>
        <taxon>Spiralia</taxon>
        <taxon>Lophotrochozoa</taxon>
        <taxon>Platyhelminthes</taxon>
        <taxon>Rhabditophora</taxon>
        <taxon>Macrostomorpha</taxon>
        <taxon>Macrostomida</taxon>
        <taxon>Macrostomidae</taxon>
        <taxon>Macrostomum</taxon>
    </lineage>
</organism>
<dbReference type="Proteomes" id="UP000095280">
    <property type="component" value="Unplaced"/>
</dbReference>
<dbReference type="PANTHER" id="PTHR21381">
    <property type="entry name" value="ZGC:162297"/>
    <property type="match status" value="1"/>
</dbReference>
<dbReference type="WBParaSite" id="maker-uti_cns_0010378-snap-gene-0.3-mRNA-1">
    <property type="protein sequence ID" value="maker-uti_cns_0010378-snap-gene-0.3-mRNA-1"/>
    <property type="gene ID" value="maker-uti_cns_0010378-snap-gene-0.3"/>
</dbReference>
<reference evidence="3" key="1">
    <citation type="submission" date="2016-11" db="UniProtKB">
        <authorList>
            <consortium name="WormBaseParasite"/>
        </authorList>
    </citation>
    <scope>IDENTIFICATION</scope>
</reference>
<name>A0A1I8I6M3_9PLAT</name>
<dbReference type="SUPFAM" id="SSF51366">
    <property type="entry name" value="Ribulose-phoshate binding barrel"/>
    <property type="match status" value="1"/>
</dbReference>
<evidence type="ECO:0000313" key="3">
    <source>
        <dbReference type="WBParaSite" id="maker-uti_cns_0010378-snap-gene-0.3-mRNA-1"/>
    </source>
</evidence>
<protein>
    <submittedName>
        <fullName evidence="3">BtpA/SgcQ family protein</fullName>
    </submittedName>
</protein>
<accession>A0A1I8I6M3</accession>
<evidence type="ECO:0000256" key="1">
    <source>
        <dbReference type="ARBA" id="ARBA00006007"/>
    </source>
</evidence>
<dbReference type="PIRSF" id="PIRSF005956">
    <property type="entry name" value="BtpA"/>
    <property type="match status" value="1"/>
</dbReference>
<dbReference type="InterPro" id="IPR011060">
    <property type="entry name" value="RibuloseP-bd_barrel"/>
</dbReference>
<keyword evidence="2" id="KW-1185">Reference proteome</keyword>
<dbReference type="AlphaFoldDB" id="A0A1I8I6M3"/>
<evidence type="ECO:0000313" key="2">
    <source>
        <dbReference type="Proteomes" id="UP000095280"/>
    </source>
</evidence>
<dbReference type="NCBIfam" id="TIGR00259">
    <property type="entry name" value="thylakoid_BtpA"/>
    <property type="match status" value="1"/>
</dbReference>
<dbReference type="Pfam" id="PF03437">
    <property type="entry name" value="BtpA"/>
    <property type="match status" value="1"/>
</dbReference>
<dbReference type="InterPro" id="IPR005137">
    <property type="entry name" value="BtpA"/>
</dbReference>
<sequence>ERYNYNWAHTSDSSETAWLRERNRLQALLSQGVKPIIGMVHMRPTLASHRYRDPHSRLVEEAVQEAVTLVSRGVHSVLIENMHDVPYQRAEEAGPELSVSMTTVAMETRRRLPDTPLGVQILSGCNRAALAVAKATDLDFVRAEGFVFAHIGDEGLTQSCAADLLRYRRQLFASSVWLLADVKKKHSSHAITADTDLAETCRAAKFFLTDALVVTGRATGCPTVPADVAEAAAAGQPLPVFVGSGASASDLAGLWTAADGFIVGSALKAGGRWENAVEPRRVDELVREHSRLAASGL</sequence>